<comment type="pathway">
    <text evidence="1">Carbohydrate metabolism; galactose metabolism.</text>
</comment>
<evidence type="ECO:0000256" key="2">
    <source>
        <dbReference type="ARBA" id="ARBA00007637"/>
    </source>
</evidence>
<dbReference type="Pfam" id="PF01370">
    <property type="entry name" value="Epimerase"/>
    <property type="match status" value="2"/>
</dbReference>
<comment type="caution">
    <text evidence="7">The sequence shown here is derived from an EMBL/GenBank/DDBJ whole genome shotgun (WGS) entry which is preliminary data.</text>
</comment>
<keyword evidence="7" id="KW-0413">Isomerase</keyword>
<sequence length="356" mass="37978">MINEKEAGSMRVLVTGGAGFIGSHVVESLTAGGHEVRVLDMFLPAAHGGAARPAPPSVHELITGDVREPEVLDRALRDVDVVCHQAAMVGLETGMADMPDYVSHNDLGTARLLEAMSRHGTTRLVLAGSMVVYGEGRYCCPAHGVVRPGARTVDDLERGVFEPRCPRCGESLEPGTVPEDTPLAPRNTYATTKATQEHLAAAWARHTGGTAVALRYHNVYGPRMPRNTPYAGVASLFRSALARGEAPRVFEDGAQRRDFIHVRDVARANVAAVEHGRDGFAAYNVCSGHPRTIGGMATTLAAASSGPEPVVTGRFRVGDVRHIVADPDLAHKELGFHAEIGFTEGMTEFATAPLRE</sequence>
<evidence type="ECO:0000256" key="3">
    <source>
        <dbReference type="ARBA" id="ARBA00018569"/>
    </source>
</evidence>
<keyword evidence="8" id="KW-1185">Reference proteome</keyword>
<dbReference type="PANTHER" id="PTHR43725:SF53">
    <property type="entry name" value="UDP-ARABINOSE 4-EPIMERASE 1"/>
    <property type="match status" value="1"/>
</dbReference>
<reference evidence="7 8" key="1">
    <citation type="submission" date="2020-07" db="EMBL/GenBank/DDBJ databases">
        <title>Sequencing the genomes of 1000 actinobacteria strains.</title>
        <authorList>
            <person name="Klenk H.-P."/>
        </authorList>
    </citation>
    <scope>NUCLEOTIDE SEQUENCE [LARGE SCALE GENOMIC DNA]</scope>
    <source>
        <strain evidence="7 8">DSM 45975</strain>
    </source>
</reference>
<evidence type="ECO:0000256" key="1">
    <source>
        <dbReference type="ARBA" id="ARBA00004947"/>
    </source>
</evidence>
<evidence type="ECO:0000313" key="8">
    <source>
        <dbReference type="Proteomes" id="UP000569329"/>
    </source>
</evidence>
<protein>
    <recommendedName>
        <fullName evidence="3">UDP-glucose 4-epimerase</fullName>
    </recommendedName>
    <alternativeName>
        <fullName evidence="5">Galactowaldenase</fullName>
    </alternativeName>
    <alternativeName>
        <fullName evidence="4">UDP-galactose 4-epimerase</fullName>
    </alternativeName>
</protein>
<evidence type="ECO:0000256" key="4">
    <source>
        <dbReference type="ARBA" id="ARBA00031367"/>
    </source>
</evidence>
<dbReference type="PANTHER" id="PTHR43725">
    <property type="entry name" value="UDP-GLUCOSE 4-EPIMERASE"/>
    <property type="match status" value="1"/>
</dbReference>
<feature type="domain" description="NAD-dependent epimerase/dehydratase" evidence="6">
    <location>
        <begin position="12"/>
        <end position="137"/>
    </location>
</feature>
<evidence type="ECO:0000256" key="5">
    <source>
        <dbReference type="ARBA" id="ARBA00033067"/>
    </source>
</evidence>
<name>A0A839DYL5_9PSEU</name>
<evidence type="ECO:0000313" key="7">
    <source>
        <dbReference type="EMBL" id="MBA8824577.1"/>
    </source>
</evidence>
<evidence type="ECO:0000259" key="6">
    <source>
        <dbReference type="Pfam" id="PF01370"/>
    </source>
</evidence>
<dbReference type="InterPro" id="IPR036291">
    <property type="entry name" value="NAD(P)-bd_dom_sf"/>
</dbReference>
<dbReference type="InterPro" id="IPR001509">
    <property type="entry name" value="Epimerase_deHydtase"/>
</dbReference>
<dbReference type="Gene3D" id="3.40.50.720">
    <property type="entry name" value="NAD(P)-binding Rossmann-like Domain"/>
    <property type="match status" value="1"/>
</dbReference>
<dbReference type="Proteomes" id="UP000569329">
    <property type="component" value="Unassembled WGS sequence"/>
</dbReference>
<dbReference type="GO" id="GO:0016853">
    <property type="term" value="F:isomerase activity"/>
    <property type="evidence" value="ECO:0007669"/>
    <property type="project" value="UniProtKB-KW"/>
</dbReference>
<proteinExistence type="inferred from homology"/>
<dbReference type="AlphaFoldDB" id="A0A839DYL5"/>
<gene>
    <name evidence="7" type="ORF">FHX42_001924</name>
</gene>
<comment type="similarity">
    <text evidence="2">Belongs to the NAD(P)-dependent epimerase/dehydratase family.</text>
</comment>
<feature type="domain" description="NAD-dependent epimerase/dehydratase" evidence="6">
    <location>
        <begin position="179"/>
        <end position="286"/>
    </location>
</feature>
<dbReference type="EMBL" id="JACGWZ010000002">
    <property type="protein sequence ID" value="MBA8824577.1"/>
    <property type="molecule type" value="Genomic_DNA"/>
</dbReference>
<dbReference type="SUPFAM" id="SSF51735">
    <property type="entry name" value="NAD(P)-binding Rossmann-fold domains"/>
    <property type="match status" value="1"/>
</dbReference>
<accession>A0A839DYL5</accession>
<organism evidence="7 8">
    <name type="scientific">Halosaccharopolyspora lacisalsi</name>
    <dbReference type="NCBI Taxonomy" id="1000566"/>
    <lineage>
        <taxon>Bacteria</taxon>
        <taxon>Bacillati</taxon>
        <taxon>Actinomycetota</taxon>
        <taxon>Actinomycetes</taxon>
        <taxon>Pseudonocardiales</taxon>
        <taxon>Pseudonocardiaceae</taxon>
        <taxon>Halosaccharopolyspora</taxon>
    </lineage>
</organism>